<protein>
    <submittedName>
        <fullName evidence="2">Uncharacterized protein</fullName>
    </submittedName>
</protein>
<accession>A0ABQ5Q148</accession>
<evidence type="ECO:0000313" key="2">
    <source>
        <dbReference type="EMBL" id="GLH68054.1"/>
    </source>
</evidence>
<evidence type="ECO:0000313" key="3">
    <source>
        <dbReference type="Proteomes" id="UP001165044"/>
    </source>
</evidence>
<organism evidence="2 3">
    <name type="scientific">Geothrix edaphica</name>
    <dbReference type="NCBI Taxonomy" id="2927976"/>
    <lineage>
        <taxon>Bacteria</taxon>
        <taxon>Pseudomonadati</taxon>
        <taxon>Acidobacteriota</taxon>
        <taxon>Holophagae</taxon>
        <taxon>Holophagales</taxon>
        <taxon>Holophagaceae</taxon>
        <taxon>Geothrix</taxon>
    </lineage>
</organism>
<evidence type="ECO:0000256" key="1">
    <source>
        <dbReference type="SAM" id="MobiDB-lite"/>
    </source>
</evidence>
<keyword evidence="3" id="KW-1185">Reference proteome</keyword>
<proteinExistence type="predicted"/>
<dbReference type="Proteomes" id="UP001165044">
    <property type="component" value="Unassembled WGS sequence"/>
</dbReference>
<comment type="caution">
    <text evidence="2">The sequence shown here is derived from an EMBL/GenBank/DDBJ whole genome shotgun (WGS) entry which is preliminary data.</text>
</comment>
<dbReference type="RefSeq" id="WP_285609703.1">
    <property type="nucleotide sequence ID" value="NZ_BSDC01000003.1"/>
</dbReference>
<sequence>MLIPALLLGLLQAQLPPAQSGPRAYEPSAPALAAKAPGAPGYGLQTTIRSGKILLTNLRFHPVTRKVQAQLYRVRGPAGMGPYRLGVQLQFHPQQQAPNDVLHPIWYANYFAITSAQDGFPAKEAGLEGRWVIERIDGSNFGWDLGALIFHISNSPVINVDAAKLPMFGGPSRKTFRITMRKVDGPVDPGDGTLEPVQANSEIQEWLNGRQTWRDLLILRSRQARFAPLPIDLAGHRIWVVRNLGQPSPDSSRMLEFWREDPLNGAWDTGLVDLWPEPADGLRPGRAIRIEDHWYRILANGQDPVTGRLDRLELRPWEPDIAALLGGATLAKDLGGLNAPPLQESIEQLANESLVEWKTRTLPGLLAAQNLGPAEDLVIRIEKGVLALDLETKGIRARLDAAARAEAERKAQAELAAKSGQPVPQAQTTPATESERLADLLEQRKAILMAILGSAKQSLANLRR</sequence>
<feature type="compositionally biased region" description="Polar residues" evidence="1">
    <location>
        <begin position="422"/>
        <end position="432"/>
    </location>
</feature>
<reference evidence="2" key="1">
    <citation type="journal article" date="2023" name="Antonie Van Leeuwenhoek">
        <title>Mesoterricola silvestris gen. nov., sp. nov., Mesoterricola sediminis sp. nov., Geothrix oryzae sp. nov., Geothrix edaphica sp. nov., Geothrix rubra sp. nov., and Geothrix limicola sp. nov., six novel members of Acidobacteriota isolated from soils.</title>
        <authorList>
            <person name="Itoh H."/>
            <person name="Sugisawa Y."/>
            <person name="Mise K."/>
            <person name="Xu Z."/>
            <person name="Kuniyasu M."/>
            <person name="Ushijima N."/>
            <person name="Kawano K."/>
            <person name="Kobayashi E."/>
            <person name="Shiratori Y."/>
            <person name="Masuda Y."/>
            <person name="Senoo K."/>
        </authorList>
    </citation>
    <scope>NUCLEOTIDE SEQUENCE</scope>
    <source>
        <strain evidence="2">Red802</strain>
    </source>
</reference>
<feature type="region of interest" description="Disordered" evidence="1">
    <location>
        <begin position="414"/>
        <end position="433"/>
    </location>
</feature>
<gene>
    <name evidence="2" type="ORF">GETHED_24180</name>
</gene>
<name>A0ABQ5Q148_9BACT</name>
<dbReference type="EMBL" id="BSDC01000003">
    <property type="protein sequence ID" value="GLH68054.1"/>
    <property type="molecule type" value="Genomic_DNA"/>
</dbReference>